<dbReference type="SUPFAM" id="SSF53474">
    <property type="entry name" value="alpha/beta-Hydrolases"/>
    <property type="match status" value="1"/>
</dbReference>
<evidence type="ECO:0000313" key="3">
    <source>
        <dbReference type="Proteomes" id="UP000326671"/>
    </source>
</evidence>
<dbReference type="InterPro" id="IPR050266">
    <property type="entry name" value="AB_hydrolase_sf"/>
</dbReference>
<dbReference type="Proteomes" id="UP000326671">
    <property type="component" value="Unassembled WGS sequence"/>
</dbReference>
<dbReference type="RefSeq" id="WP_150440906.1">
    <property type="nucleotide sequence ID" value="NZ_VYKL01000022.1"/>
</dbReference>
<sequence length="299" mass="34013">MTLSNIKYKKVTLPNGETIAYQERDGGEHKVLLIHGNMTSSKHWDLILEQMDSKFKIYAVDMRGFGQSSYRHGIQSIKDFSDDIKGVVDAIGLNDFSIIGWSTGGAVGMQFVADYPGYCSKLVLLASASTRGYPFYGVNENGQPDLTKRLSTYEQIKIDPIRAIPIQHAYNTKNYPFLQEVWNATIYTKNRPNEDKYREYVEDMLTQRNLAEVYHSLNTFNISNKHNGLIEGNGLVDNIKLPVLVLRGDRDFVITERMAQEIVEDIGNYARFVELKDCGHSPLIDDLDQLLQVISEFLK</sequence>
<organism evidence="2 3">
    <name type="scientific">Niallia endozanthoxylica</name>
    <dbReference type="NCBI Taxonomy" id="2036016"/>
    <lineage>
        <taxon>Bacteria</taxon>
        <taxon>Bacillati</taxon>
        <taxon>Bacillota</taxon>
        <taxon>Bacilli</taxon>
        <taxon>Bacillales</taxon>
        <taxon>Bacillaceae</taxon>
        <taxon>Niallia</taxon>
    </lineage>
</organism>
<dbReference type="OrthoDB" id="252464at2"/>
<keyword evidence="3" id="KW-1185">Reference proteome</keyword>
<dbReference type="EMBL" id="VYKL01000022">
    <property type="protein sequence ID" value="KAA9022655.1"/>
    <property type="molecule type" value="Genomic_DNA"/>
</dbReference>
<dbReference type="Gene3D" id="3.40.50.1820">
    <property type="entry name" value="alpha/beta hydrolase"/>
    <property type="match status" value="1"/>
</dbReference>
<keyword evidence="2" id="KW-0378">Hydrolase</keyword>
<gene>
    <name evidence="2" type="ORF">F4V44_15410</name>
</gene>
<name>A0A5J5HRW7_9BACI</name>
<accession>A0A5J5HRW7</accession>
<proteinExistence type="predicted"/>
<dbReference type="PANTHER" id="PTHR43798">
    <property type="entry name" value="MONOACYLGLYCEROL LIPASE"/>
    <property type="match status" value="1"/>
</dbReference>
<dbReference type="GO" id="GO:0016020">
    <property type="term" value="C:membrane"/>
    <property type="evidence" value="ECO:0007669"/>
    <property type="project" value="TreeGrafter"/>
</dbReference>
<dbReference type="PRINTS" id="PR00111">
    <property type="entry name" value="ABHYDROLASE"/>
</dbReference>
<dbReference type="GO" id="GO:0016787">
    <property type="term" value="F:hydrolase activity"/>
    <property type="evidence" value="ECO:0007669"/>
    <property type="project" value="UniProtKB-KW"/>
</dbReference>
<comment type="caution">
    <text evidence="2">The sequence shown here is derived from an EMBL/GenBank/DDBJ whole genome shotgun (WGS) entry which is preliminary data.</text>
</comment>
<dbReference type="Pfam" id="PF00561">
    <property type="entry name" value="Abhydrolase_1"/>
    <property type="match status" value="1"/>
</dbReference>
<evidence type="ECO:0000313" key="2">
    <source>
        <dbReference type="EMBL" id="KAA9022655.1"/>
    </source>
</evidence>
<protein>
    <submittedName>
        <fullName evidence="2">Alpha/beta hydrolase</fullName>
    </submittedName>
</protein>
<dbReference type="PANTHER" id="PTHR43798:SF33">
    <property type="entry name" value="HYDROLASE, PUTATIVE (AFU_ORTHOLOGUE AFUA_2G14860)-RELATED"/>
    <property type="match status" value="1"/>
</dbReference>
<evidence type="ECO:0000259" key="1">
    <source>
        <dbReference type="Pfam" id="PF00561"/>
    </source>
</evidence>
<dbReference type="AlphaFoldDB" id="A0A5J5HRW7"/>
<feature type="domain" description="AB hydrolase-1" evidence="1">
    <location>
        <begin position="31"/>
        <end position="286"/>
    </location>
</feature>
<dbReference type="InterPro" id="IPR000073">
    <property type="entry name" value="AB_hydrolase_1"/>
</dbReference>
<dbReference type="InterPro" id="IPR029058">
    <property type="entry name" value="AB_hydrolase_fold"/>
</dbReference>
<reference evidence="2 3" key="1">
    <citation type="submission" date="2019-09" db="EMBL/GenBank/DDBJ databases">
        <title>Whole genome sequences of isolates from the Mars Exploration Rovers.</title>
        <authorList>
            <person name="Seuylemezian A."/>
            <person name="Vaishampayan P."/>
        </authorList>
    </citation>
    <scope>NUCLEOTIDE SEQUENCE [LARGE SCALE GENOMIC DNA]</scope>
    <source>
        <strain evidence="2 3">MER_TA_151</strain>
    </source>
</reference>